<protein>
    <submittedName>
        <fullName evidence="2">Uncharacterized protein</fullName>
    </submittedName>
</protein>
<dbReference type="VEuPathDB" id="FungiDB:CPAG_00610"/>
<evidence type="ECO:0000313" key="3">
    <source>
        <dbReference type="Proteomes" id="UP000054567"/>
    </source>
</evidence>
<dbReference type="AlphaFoldDB" id="A0A0J6F2D4"/>
<feature type="compositionally biased region" description="Polar residues" evidence="1">
    <location>
        <begin position="26"/>
        <end position="41"/>
    </location>
</feature>
<evidence type="ECO:0000313" key="2">
    <source>
        <dbReference type="EMBL" id="KMM64258.1"/>
    </source>
</evidence>
<reference evidence="3" key="3">
    <citation type="journal article" date="2010" name="Genome Res.">
        <title>Population genomic sequencing of Coccidioides fungi reveals recent hybridization and transposon control.</title>
        <authorList>
            <person name="Neafsey D.E."/>
            <person name="Barker B.M."/>
            <person name="Sharpton T.J."/>
            <person name="Stajich J.E."/>
            <person name="Park D.J."/>
            <person name="Whiston E."/>
            <person name="Hung C.-Y."/>
            <person name="McMahan C."/>
            <person name="White J."/>
            <person name="Sykes S."/>
            <person name="Heiman D."/>
            <person name="Young S."/>
            <person name="Zeng Q."/>
            <person name="Abouelleil A."/>
            <person name="Aftuck L."/>
            <person name="Bessette D."/>
            <person name="Brown A."/>
            <person name="FitzGerald M."/>
            <person name="Lui A."/>
            <person name="Macdonald J.P."/>
            <person name="Priest M."/>
            <person name="Orbach M.J."/>
            <person name="Galgiani J.N."/>
            <person name="Kirkland T.N."/>
            <person name="Cole G.T."/>
            <person name="Birren B.W."/>
            <person name="Henn M.R."/>
            <person name="Taylor J.W."/>
            <person name="Rounsley S.D."/>
        </authorList>
    </citation>
    <scope>NUCLEOTIDE SEQUENCE [LARGE SCALE GENOMIC DNA]</scope>
    <source>
        <strain evidence="3">RMSCC 3488</strain>
    </source>
</reference>
<organism evidence="2 3">
    <name type="scientific">Coccidioides posadasii RMSCC 3488</name>
    <dbReference type="NCBI Taxonomy" id="454284"/>
    <lineage>
        <taxon>Eukaryota</taxon>
        <taxon>Fungi</taxon>
        <taxon>Dikarya</taxon>
        <taxon>Ascomycota</taxon>
        <taxon>Pezizomycotina</taxon>
        <taxon>Eurotiomycetes</taxon>
        <taxon>Eurotiomycetidae</taxon>
        <taxon>Onygenales</taxon>
        <taxon>Onygenaceae</taxon>
        <taxon>Coccidioides</taxon>
    </lineage>
</organism>
<reference evidence="3" key="2">
    <citation type="journal article" date="2009" name="Genome Res.">
        <title>Comparative genomic analyses of the human fungal pathogens Coccidioides and their relatives.</title>
        <authorList>
            <person name="Sharpton T.J."/>
            <person name="Stajich J.E."/>
            <person name="Rounsley S.D."/>
            <person name="Gardner M.J."/>
            <person name="Wortman J.R."/>
            <person name="Jordar V.S."/>
            <person name="Maiti R."/>
            <person name="Kodira C.D."/>
            <person name="Neafsey D.E."/>
            <person name="Zeng Q."/>
            <person name="Hung C.-Y."/>
            <person name="McMahan C."/>
            <person name="Muszewska A."/>
            <person name="Grynberg M."/>
            <person name="Mandel M.A."/>
            <person name="Kellner E.M."/>
            <person name="Barker B.M."/>
            <person name="Galgiani J.N."/>
            <person name="Orbach M.J."/>
            <person name="Kirkland T.N."/>
            <person name="Cole G.T."/>
            <person name="Henn M.R."/>
            <person name="Birren B.W."/>
            <person name="Taylor J.W."/>
        </authorList>
    </citation>
    <scope>NUCLEOTIDE SEQUENCE [LARGE SCALE GENOMIC DNA]</scope>
    <source>
        <strain evidence="3">RMSCC 3488</strain>
    </source>
</reference>
<accession>A0A0J6F2D4</accession>
<dbReference type="EMBL" id="DS268109">
    <property type="protein sequence ID" value="KMM64258.1"/>
    <property type="molecule type" value="Genomic_DNA"/>
</dbReference>
<dbReference type="Proteomes" id="UP000054567">
    <property type="component" value="Unassembled WGS sequence"/>
</dbReference>
<gene>
    <name evidence="2" type="ORF">CPAG_00610</name>
</gene>
<evidence type="ECO:0000256" key="1">
    <source>
        <dbReference type="SAM" id="MobiDB-lite"/>
    </source>
</evidence>
<sequence length="110" mass="12416">MAFLRSFARSASVRFHHPVSCRSFATTPSRWNASQPASSGSEARKPVSLASFKRPLAKVFLASFLTYQVLYLIWLQLETQEFEAEMQRELTTLEKRARGLIASKDSSSSK</sequence>
<proteinExistence type="predicted"/>
<reference evidence="2 3" key="1">
    <citation type="submission" date="2007-06" db="EMBL/GenBank/DDBJ databases">
        <title>The Genome Sequence of Coccidioides posadasii RMSCC_3488.</title>
        <authorList>
            <consortium name="Coccidioides Genome Resources Consortium"/>
            <consortium name="The Broad Institute Genome Sequencing Platform"/>
            <person name="Henn M.R."/>
            <person name="Sykes S."/>
            <person name="Young S."/>
            <person name="Jaffe D."/>
            <person name="Berlin A."/>
            <person name="Alvarez P."/>
            <person name="Butler J."/>
            <person name="Gnerre S."/>
            <person name="Grabherr M."/>
            <person name="Mauceli E."/>
            <person name="Brockman W."/>
            <person name="Kodira C."/>
            <person name="Alvarado L."/>
            <person name="Zeng Q."/>
            <person name="Crawford M."/>
            <person name="Antoine C."/>
            <person name="Devon K."/>
            <person name="Galgiani J."/>
            <person name="Orsborn K."/>
            <person name="Lewis M.L."/>
            <person name="Nusbaum C."/>
            <person name="Galagan J."/>
            <person name="Birren B."/>
        </authorList>
    </citation>
    <scope>NUCLEOTIDE SEQUENCE [LARGE SCALE GENOMIC DNA]</scope>
    <source>
        <strain evidence="2 3">RMSCC 3488</strain>
    </source>
</reference>
<feature type="region of interest" description="Disordered" evidence="1">
    <location>
        <begin position="26"/>
        <end position="45"/>
    </location>
</feature>
<dbReference type="OrthoDB" id="2120024at2759"/>
<name>A0A0J6F2D4_COCPO</name>